<evidence type="ECO:0000313" key="2">
    <source>
        <dbReference type="EMBL" id="KAK8157437.1"/>
    </source>
</evidence>
<reference evidence="2 3" key="1">
    <citation type="journal article" date="2022" name="G3 (Bethesda)">
        <title>Enemy or ally: a genomic approach to elucidate the lifestyle of Phyllosticta citrichinaensis.</title>
        <authorList>
            <person name="Buijs V.A."/>
            <person name="Groenewald J.Z."/>
            <person name="Haridas S."/>
            <person name="LaButti K.M."/>
            <person name="Lipzen A."/>
            <person name="Martin F.M."/>
            <person name="Barry K."/>
            <person name="Grigoriev I.V."/>
            <person name="Crous P.W."/>
            <person name="Seidl M.F."/>
        </authorList>
    </citation>
    <scope>NUCLEOTIDE SEQUENCE [LARGE SCALE GENOMIC DNA]</scope>
    <source>
        <strain evidence="2 3">CBS 129764</strain>
    </source>
</reference>
<feature type="signal peptide" evidence="1">
    <location>
        <begin position="1"/>
        <end position="26"/>
    </location>
</feature>
<gene>
    <name evidence="2" type="ORF">IWX90DRAFT_324027</name>
</gene>
<name>A0ABR1XK87_9PEZI</name>
<comment type="caution">
    <text evidence="2">The sequence shown here is derived from an EMBL/GenBank/DDBJ whole genome shotgun (WGS) entry which is preliminary data.</text>
</comment>
<sequence length="186" mass="20330">MSNPSCFFSVDVPFFVLMSAVEVLQGHCFPFGIVQRRIRAPGGGDSSDVGAGEVLDGCPAQSPGALSMQSSETPSSFNNDISALRAAFAQSLKNGKTKATTICSAECTAIESKAKMAEELCMMYSRNPTTPRYNWILVYLAAPHRSRVPRLVRHTMRQPDNPTTGQCGLRRLQFLINTHFAEFCFG</sequence>
<dbReference type="EMBL" id="JBBWUH010000009">
    <property type="protein sequence ID" value="KAK8157437.1"/>
    <property type="molecule type" value="Genomic_DNA"/>
</dbReference>
<proteinExistence type="predicted"/>
<protein>
    <submittedName>
        <fullName evidence="2">Uncharacterized protein</fullName>
    </submittedName>
</protein>
<keyword evidence="1" id="KW-0732">Signal</keyword>
<feature type="chain" id="PRO_5045247943" evidence="1">
    <location>
        <begin position="27"/>
        <end position="186"/>
    </location>
</feature>
<accession>A0ABR1XK87</accession>
<evidence type="ECO:0000256" key="1">
    <source>
        <dbReference type="SAM" id="SignalP"/>
    </source>
</evidence>
<organism evidence="2 3">
    <name type="scientific">Phyllosticta citrichinensis</name>
    <dbReference type="NCBI Taxonomy" id="1130410"/>
    <lineage>
        <taxon>Eukaryota</taxon>
        <taxon>Fungi</taxon>
        <taxon>Dikarya</taxon>
        <taxon>Ascomycota</taxon>
        <taxon>Pezizomycotina</taxon>
        <taxon>Dothideomycetes</taxon>
        <taxon>Dothideomycetes incertae sedis</taxon>
        <taxon>Botryosphaeriales</taxon>
        <taxon>Phyllostictaceae</taxon>
        <taxon>Phyllosticta</taxon>
    </lineage>
</organism>
<keyword evidence="3" id="KW-1185">Reference proteome</keyword>
<evidence type="ECO:0000313" key="3">
    <source>
        <dbReference type="Proteomes" id="UP001456524"/>
    </source>
</evidence>
<dbReference type="Proteomes" id="UP001456524">
    <property type="component" value="Unassembled WGS sequence"/>
</dbReference>